<reference evidence="3 4" key="1">
    <citation type="submission" date="2019-12" db="EMBL/GenBank/DDBJ databases">
        <authorList>
            <person name="Alioto T."/>
            <person name="Alioto T."/>
            <person name="Gomez Garrido J."/>
        </authorList>
    </citation>
    <scope>NUCLEOTIDE SEQUENCE [LARGE SCALE GENOMIC DNA]</scope>
</reference>
<sequence>MSTTLSSLELMLVKIQQIEDQPKDAPPALPVRPVSRARLPRARKNLPFNFYKSGCEENCGFSRQRWYSVVRGENSRREHWYRITRLTAIVVIQKHIREWYAYRELKERLAAVVCLQSGIRGWLSRNHFNHIEHEQKLKIENEKDVRNLPKDIDEKDLVLVQHFVLVDLQKQALRMEAKVRKKNNENSSLKMRLQKMERKWQEYEERMKSLEKTWQDQLTYIQVSSRAASPSLACLDSPTQDIMTLLIDWPRLGRTDCREKRC</sequence>
<dbReference type="OrthoDB" id="683848at2759"/>
<evidence type="ECO:0000256" key="2">
    <source>
        <dbReference type="SAM" id="Coils"/>
    </source>
</evidence>
<evidence type="ECO:0000313" key="3">
    <source>
        <dbReference type="EMBL" id="CAA3005888.1"/>
    </source>
</evidence>
<comment type="caution">
    <text evidence="3">The sequence shown here is derived from an EMBL/GenBank/DDBJ whole genome shotgun (WGS) entry which is preliminary data.</text>
</comment>
<gene>
    <name evidence="3" type="ORF">OLEA9_A067372</name>
</gene>
<keyword evidence="4" id="KW-1185">Reference proteome</keyword>
<dbReference type="Pfam" id="PF00612">
    <property type="entry name" value="IQ"/>
    <property type="match status" value="1"/>
</dbReference>
<dbReference type="GO" id="GO:0005516">
    <property type="term" value="F:calmodulin binding"/>
    <property type="evidence" value="ECO:0007669"/>
    <property type="project" value="UniProtKB-KW"/>
</dbReference>
<dbReference type="PROSITE" id="PS50096">
    <property type="entry name" value="IQ"/>
    <property type="match status" value="1"/>
</dbReference>
<evidence type="ECO:0000256" key="1">
    <source>
        <dbReference type="ARBA" id="ARBA00022860"/>
    </source>
</evidence>
<dbReference type="Proteomes" id="UP000594638">
    <property type="component" value="Unassembled WGS sequence"/>
</dbReference>
<feature type="coiled-coil region" evidence="2">
    <location>
        <begin position="165"/>
        <end position="213"/>
    </location>
</feature>
<dbReference type="SMART" id="SM00015">
    <property type="entry name" value="IQ"/>
    <property type="match status" value="2"/>
</dbReference>
<dbReference type="Gramene" id="OE9A067372T1">
    <property type="protein sequence ID" value="OE9A067372C1"/>
    <property type="gene ID" value="OE9A067372"/>
</dbReference>
<keyword evidence="1" id="KW-0112">Calmodulin-binding</keyword>
<dbReference type="InterPro" id="IPR000048">
    <property type="entry name" value="IQ_motif_EF-hand-BS"/>
</dbReference>
<proteinExistence type="predicted"/>
<accession>A0A8S0TJA7</accession>
<evidence type="ECO:0000313" key="4">
    <source>
        <dbReference type="Proteomes" id="UP000594638"/>
    </source>
</evidence>
<dbReference type="SUPFAM" id="SSF52540">
    <property type="entry name" value="P-loop containing nucleoside triphosphate hydrolases"/>
    <property type="match status" value="1"/>
</dbReference>
<dbReference type="Gene3D" id="1.20.5.190">
    <property type="match status" value="1"/>
</dbReference>
<organism evidence="3 4">
    <name type="scientific">Olea europaea subsp. europaea</name>
    <dbReference type="NCBI Taxonomy" id="158383"/>
    <lineage>
        <taxon>Eukaryota</taxon>
        <taxon>Viridiplantae</taxon>
        <taxon>Streptophyta</taxon>
        <taxon>Embryophyta</taxon>
        <taxon>Tracheophyta</taxon>
        <taxon>Spermatophyta</taxon>
        <taxon>Magnoliopsida</taxon>
        <taxon>eudicotyledons</taxon>
        <taxon>Gunneridae</taxon>
        <taxon>Pentapetalae</taxon>
        <taxon>asterids</taxon>
        <taxon>lamiids</taxon>
        <taxon>Lamiales</taxon>
        <taxon>Oleaceae</taxon>
        <taxon>Oleeae</taxon>
        <taxon>Olea</taxon>
    </lineage>
</organism>
<keyword evidence="2" id="KW-0175">Coiled coil</keyword>
<dbReference type="InterPro" id="IPR027417">
    <property type="entry name" value="P-loop_NTPase"/>
</dbReference>
<name>A0A8S0TJA7_OLEEU</name>
<dbReference type="EMBL" id="CACTIH010007253">
    <property type="protein sequence ID" value="CAA3005888.1"/>
    <property type="molecule type" value="Genomic_DNA"/>
</dbReference>
<protein>
    <submittedName>
        <fullName evidence="3">Myosin-2-like</fullName>
    </submittedName>
</protein>
<dbReference type="AlphaFoldDB" id="A0A8S0TJA7"/>